<keyword evidence="1" id="KW-0479">Metal-binding</keyword>
<evidence type="ECO:0000256" key="1">
    <source>
        <dbReference type="ARBA" id="ARBA00022723"/>
    </source>
</evidence>
<comment type="caution">
    <text evidence="4">The sequence shown here is derived from an EMBL/GenBank/DDBJ whole genome shotgun (WGS) entry which is preliminary data.</text>
</comment>
<keyword evidence="2" id="KW-0378">Hydrolase</keyword>
<dbReference type="Gene3D" id="3.60.21.10">
    <property type="match status" value="1"/>
</dbReference>
<evidence type="ECO:0000313" key="5">
    <source>
        <dbReference type="Proteomes" id="UP000648257"/>
    </source>
</evidence>
<dbReference type="RefSeq" id="WP_186921515.1">
    <property type="nucleotide sequence ID" value="NZ_JACOFW010000003.1"/>
</dbReference>
<gene>
    <name evidence="4" type="ORF">H8K52_03635</name>
</gene>
<proteinExistence type="predicted"/>
<evidence type="ECO:0000259" key="3">
    <source>
        <dbReference type="Pfam" id="PF00149"/>
    </source>
</evidence>
<feature type="domain" description="Calcineurin-like phosphoesterase" evidence="3">
    <location>
        <begin position="62"/>
        <end position="221"/>
    </location>
</feature>
<dbReference type="SUPFAM" id="SSF56300">
    <property type="entry name" value="Metallo-dependent phosphatases"/>
    <property type="match status" value="1"/>
</dbReference>
<dbReference type="Pfam" id="PF00149">
    <property type="entry name" value="Metallophos"/>
    <property type="match status" value="1"/>
</dbReference>
<accession>A0ABR6X1J4</accession>
<protein>
    <submittedName>
        <fullName evidence="4">Metallophosphoesterase</fullName>
    </submittedName>
</protein>
<dbReference type="InterPro" id="IPR004843">
    <property type="entry name" value="Calcineurin-like_PHP"/>
</dbReference>
<dbReference type="PANTHER" id="PTHR31302:SF31">
    <property type="entry name" value="PHOSPHODIESTERASE YAEI"/>
    <property type="match status" value="1"/>
</dbReference>
<dbReference type="InterPro" id="IPR029052">
    <property type="entry name" value="Metallo-depent_PP-like"/>
</dbReference>
<name>A0ABR6X1J4_9BURK</name>
<evidence type="ECO:0000313" key="4">
    <source>
        <dbReference type="EMBL" id="MBC3806440.1"/>
    </source>
</evidence>
<dbReference type="Proteomes" id="UP000648257">
    <property type="component" value="Unassembled WGS sequence"/>
</dbReference>
<dbReference type="PANTHER" id="PTHR31302">
    <property type="entry name" value="TRANSMEMBRANE PROTEIN WITH METALLOPHOSPHOESTERASE DOMAIN-RELATED"/>
    <property type="match status" value="1"/>
</dbReference>
<organism evidence="4 5">
    <name type="scientific">Undibacterium seohonense</name>
    <dbReference type="NCBI Taxonomy" id="1344950"/>
    <lineage>
        <taxon>Bacteria</taxon>
        <taxon>Pseudomonadati</taxon>
        <taxon>Pseudomonadota</taxon>
        <taxon>Betaproteobacteria</taxon>
        <taxon>Burkholderiales</taxon>
        <taxon>Oxalobacteraceae</taxon>
        <taxon>Undibacterium</taxon>
    </lineage>
</organism>
<reference evidence="4 5" key="1">
    <citation type="submission" date="2020-08" db="EMBL/GenBank/DDBJ databases">
        <title>Novel species isolated from subtropical streams in China.</title>
        <authorList>
            <person name="Lu H."/>
        </authorList>
    </citation>
    <scope>NUCLEOTIDE SEQUENCE [LARGE SCALE GENOMIC DNA]</scope>
    <source>
        <strain evidence="4 5">KACC 16656</strain>
    </source>
</reference>
<dbReference type="EMBL" id="JACOFW010000003">
    <property type="protein sequence ID" value="MBC3806440.1"/>
    <property type="molecule type" value="Genomic_DNA"/>
</dbReference>
<sequence length="283" mass="31365">MHRSRGKHNYLWRYLGELILDTLLCRGLIAKFCYRLGLHGKLSVTKYTIQLAPLRPLPVPLTIAFLSDFHAGPTTHPQIFRDAIDVIATHEISLLLLGGDFISYKAKYIEELIPMIAEVHAPLGKFAVFGNHDLWVDDAYLCQQLNGAGVTVLINQNAKLPEPFSMISVCGTDDPWTGVVDIEQTLKNTESIRLLLTHAPDGLLFLNDEKFDLAFAGHTHGGQIANKHGQPFMLPHGHLSKQYHHGLFDIPDNGQLIVSRGIGCSNLPIRINAAPELVLCTLS</sequence>
<keyword evidence="5" id="KW-1185">Reference proteome</keyword>
<evidence type="ECO:0000256" key="2">
    <source>
        <dbReference type="ARBA" id="ARBA00022801"/>
    </source>
</evidence>
<dbReference type="InterPro" id="IPR051158">
    <property type="entry name" value="Metallophosphoesterase_sf"/>
</dbReference>